<dbReference type="PANTHER" id="PTHR41523">
    <property type="entry name" value="TWO-COMPONENT SYSTEM SENSOR PROTEIN"/>
    <property type="match status" value="1"/>
</dbReference>
<dbReference type="EMBL" id="JACIJD010000009">
    <property type="protein sequence ID" value="MBB5694294.1"/>
    <property type="molecule type" value="Genomic_DNA"/>
</dbReference>
<name>A0A840YJS7_9PROT</name>
<evidence type="ECO:0000256" key="7">
    <source>
        <dbReference type="ARBA" id="ARBA00022840"/>
    </source>
</evidence>
<dbReference type="Gene3D" id="3.30.565.10">
    <property type="entry name" value="Histidine kinase-like ATPase, C-terminal domain"/>
    <property type="match status" value="1"/>
</dbReference>
<evidence type="ECO:0000256" key="4">
    <source>
        <dbReference type="ARBA" id="ARBA00022679"/>
    </source>
</evidence>
<proteinExistence type="predicted"/>
<keyword evidence="7" id="KW-0067">ATP-binding</keyword>
<dbReference type="GO" id="GO:0004673">
    <property type="term" value="F:protein histidine kinase activity"/>
    <property type="evidence" value="ECO:0007669"/>
    <property type="project" value="UniProtKB-EC"/>
</dbReference>
<dbReference type="InterPro" id="IPR035965">
    <property type="entry name" value="PAS-like_dom_sf"/>
</dbReference>
<evidence type="ECO:0000256" key="3">
    <source>
        <dbReference type="ARBA" id="ARBA00022553"/>
    </source>
</evidence>
<keyword evidence="5" id="KW-0547">Nucleotide-binding</keyword>
<dbReference type="AlphaFoldDB" id="A0A840YJS7"/>
<reference evidence="9 10" key="1">
    <citation type="submission" date="2020-08" db="EMBL/GenBank/DDBJ databases">
        <title>Genomic Encyclopedia of Type Strains, Phase IV (KMG-IV): sequencing the most valuable type-strain genomes for metagenomic binning, comparative biology and taxonomic classification.</title>
        <authorList>
            <person name="Goeker M."/>
        </authorList>
    </citation>
    <scope>NUCLEOTIDE SEQUENCE [LARGE SCALE GENOMIC DNA]</scope>
    <source>
        <strain evidence="9 10">DSM 25622</strain>
    </source>
</reference>
<dbReference type="InterPro" id="IPR000014">
    <property type="entry name" value="PAS"/>
</dbReference>
<comment type="catalytic activity">
    <reaction evidence="1">
        <text>ATP + protein L-histidine = ADP + protein N-phospho-L-histidine.</text>
        <dbReference type="EC" id="2.7.13.3"/>
    </reaction>
</comment>
<dbReference type="InterPro" id="IPR036890">
    <property type="entry name" value="HATPase_C_sf"/>
</dbReference>
<keyword evidence="6" id="KW-0418">Kinase</keyword>
<dbReference type="NCBIfam" id="TIGR00229">
    <property type="entry name" value="sensory_box"/>
    <property type="match status" value="1"/>
</dbReference>
<evidence type="ECO:0000256" key="5">
    <source>
        <dbReference type="ARBA" id="ARBA00022741"/>
    </source>
</evidence>
<dbReference type="PROSITE" id="PS50112">
    <property type="entry name" value="PAS"/>
    <property type="match status" value="1"/>
</dbReference>
<protein>
    <recommendedName>
        <fullName evidence="2">histidine kinase</fullName>
        <ecNumber evidence="2">2.7.13.3</ecNumber>
    </recommendedName>
</protein>
<sequence>MAEAGGAEAGGAEAAGAEAAGLPDLSGSVGALSAAVLGTALDVAGLAVVITDAPLDPPGPVIRYVNAQFEGVTGYPAAELLGRTPRILQGERTDRAELDRLRRELDERRSFIGATMNYRRDGTAYLNEWIVLPVLGPDGAVTHWLSIQRDATRGGGPHPRAEALRESTRALLGTLRAIAARGLASPEEGRAVEDRLAALGRARSLPAGAGIGLETLLLEEIASLGGAGEGTVLEGPPVLLPPGMAEPLALALHELAANAARRGALASPAGRLRVAWAVEGQGAERRLLIDWQERGAPRPEAPGEWQGFGWDVIERTLAFALGGETGIELRPDGLSCRIALPLAPPFAG</sequence>
<evidence type="ECO:0000259" key="8">
    <source>
        <dbReference type="PROSITE" id="PS50112"/>
    </source>
</evidence>
<dbReference type="Proteomes" id="UP000580654">
    <property type="component" value="Unassembled WGS sequence"/>
</dbReference>
<accession>A0A840YJS7</accession>
<dbReference type="EC" id="2.7.13.3" evidence="2"/>
<gene>
    <name evidence="9" type="ORF">FHS87_002339</name>
</gene>
<feature type="domain" description="PAS" evidence="8">
    <location>
        <begin position="55"/>
        <end position="84"/>
    </location>
</feature>
<keyword evidence="4" id="KW-0808">Transferase</keyword>
<dbReference type="SUPFAM" id="SSF55785">
    <property type="entry name" value="PYP-like sensor domain (PAS domain)"/>
    <property type="match status" value="1"/>
</dbReference>
<dbReference type="PANTHER" id="PTHR41523:SF8">
    <property type="entry name" value="ETHYLENE RESPONSE SENSOR PROTEIN"/>
    <property type="match status" value="1"/>
</dbReference>
<evidence type="ECO:0000256" key="2">
    <source>
        <dbReference type="ARBA" id="ARBA00012438"/>
    </source>
</evidence>
<dbReference type="Gene3D" id="3.30.450.20">
    <property type="entry name" value="PAS domain"/>
    <property type="match status" value="1"/>
</dbReference>
<evidence type="ECO:0000256" key="1">
    <source>
        <dbReference type="ARBA" id="ARBA00000085"/>
    </source>
</evidence>
<dbReference type="Pfam" id="PF13426">
    <property type="entry name" value="PAS_9"/>
    <property type="match status" value="1"/>
</dbReference>
<organism evidence="9 10">
    <name type="scientific">Muricoccus pecuniae</name>
    <dbReference type="NCBI Taxonomy" id="693023"/>
    <lineage>
        <taxon>Bacteria</taxon>
        <taxon>Pseudomonadati</taxon>
        <taxon>Pseudomonadota</taxon>
        <taxon>Alphaproteobacteria</taxon>
        <taxon>Acetobacterales</taxon>
        <taxon>Roseomonadaceae</taxon>
        <taxon>Muricoccus</taxon>
    </lineage>
</organism>
<keyword evidence="3" id="KW-0597">Phosphoprotein</keyword>
<evidence type="ECO:0000313" key="9">
    <source>
        <dbReference type="EMBL" id="MBB5694294.1"/>
    </source>
</evidence>
<dbReference type="GO" id="GO:0005524">
    <property type="term" value="F:ATP binding"/>
    <property type="evidence" value="ECO:0007669"/>
    <property type="project" value="UniProtKB-KW"/>
</dbReference>
<dbReference type="RefSeq" id="WP_184518122.1">
    <property type="nucleotide sequence ID" value="NZ_JACIJD010000009.1"/>
</dbReference>
<evidence type="ECO:0000256" key="6">
    <source>
        <dbReference type="ARBA" id="ARBA00022777"/>
    </source>
</evidence>
<comment type="caution">
    <text evidence="9">The sequence shown here is derived from an EMBL/GenBank/DDBJ whole genome shotgun (WGS) entry which is preliminary data.</text>
</comment>
<evidence type="ECO:0000313" key="10">
    <source>
        <dbReference type="Proteomes" id="UP000580654"/>
    </source>
</evidence>
<keyword evidence="10" id="KW-1185">Reference proteome</keyword>